<gene>
    <name evidence="1" type="ORF">EJE83_19515</name>
    <name evidence="2" type="ORF">PAP18089_05094</name>
</gene>
<sequence length="132" mass="14572">MSWGRKVPLRSGRQIKRSAFKKSRRPRAKKAEREHLGIVAGLCCIVCRNLGFGESPAEVHHVRFLAGGGQRAGHTQTIPLCPLHHRLGGYGVAFHAGPGEFQRRYGSEEQLLEQTTREVAHAIFAAVLPEIA</sequence>
<dbReference type="OrthoDB" id="8966986at2"/>
<accession>A0A5E5PBZ0</accession>
<dbReference type="Proteomes" id="UP000364291">
    <property type="component" value="Unassembled WGS sequence"/>
</dbReference>
<evidence type="ECO:0000313" key="3">
    <source>
        <dbReference type="Proteomes" id="UP000270216"/>
    </source>
</evidence>
<evidence type="ECO:0000313" key="4">
    <source>
        <dbReference type="Proteomes" id="UP000364291"/>
    </source>
</evidence>
<dbReference type="Gene3D" id="3.30.40.190">
    <property type="match status" value="1"/>
</dbReference>
<evidence type="ECO:0000313" key="2">
    <source>
        <dbReference type="EMBL" id="VVG74082.1"/>
    </source>
</evidence>
<dbReference type="AlphaFoldDB" id="A0A5E5PBZ0"/>
<name>A0A5E5PBZ0_9BURK</name>
<evidence type="ECO:0000313" key="1">
    <source>
        <dbReference type="EMBL" id="RSK77101.1"/>
    </source>
</evidence>
<keyword evidence="3" id="KW-1185">Reference proteome</keyword>
<evidence type="ECO:0008006" key="5">
    <source>
        <dbReference type="Google" id="ProtNLM"/>
    </source>
</evidence>
<dbReference type="Proteomes" id="UP000270216">
    <property type="component" value="Unassembled WGS sequence"/>
</dbReference>
<dbReference type="InterPro" id="IPR031875">
    <property type="entry name" value="RecA_dep_nuc"/>
</dbReference>
<dbReference type="Pfam" id="PF16786">
    <property type="entry name" value="RecA_dep_nuc"/>
    <property type="match status" value="1"/>
</dbReference>
<proteinExistence type="predicted"/>
<organism evidence="2 4">
    <name type="scientific">Pandoraea apista</name>
    <dbReference type="NCBI Taxonomy" id="93218"/>
    <lineage>
        <taxon>Bacteria</taxon>
        <taxon>Pseudomonadati</taxon>
        <taxon>Pseudomonadota</taxon>
        <taxon>Betaproteobacteria</taxon>
        <taxon>Burkholderiales</taxon>
        <taxon>Burkholderiaceae</taxon>
        <taxon>Pandoraea</taxon>
    </lineage>
</organism>
<protein>
    <recommendedName>
        <fullName evidence="5">Recombinase</fullName>
    </recommendedName>
</protein>
<dbReference type="EMBL" id="RWHX01000042">
    <property type="protein sequence ID" value="RSK77101.1"/>
    <property type="molecule type" value="Genomic_DNA"/>
</dbReference>
<dbReference type="EMBL" id="CABPSX010000015">
    <property type="protein sequence ID" value="VVG74082.1"/>
    <property type="molecule type" value="Genomic_DNA"/>
</dbReference>
<reference evidence="2 4" key="2">
    <citation type="submission" date="2019-08" db="EMBL/GenBank/DDBJ databases">
        <authorList>
            <person name="Peeters C."/>
        </authorList>
    </citation>
    <scope>NUCLEOTIDE SEQUENCE [LARGE SCALE GENOMIC DNA]</scope>
    <source>
        <strain evidence="2 4">LMG 18089</strain>
    </source>
</reference>
<dbReference type="RefSeq" id="WP_082164792.1">
    <property type="nucleotide sequence ID" value="NZ_CABPSX010000015.1"/>
</dbReference>
<reference evidence="1 3" key="1">
    <citation type="submission" date="2018-12" db="EMBL/GenBank/DDBJ databases">
        <title>Whole genome sequence of a Pandoraea apista isolate from a patient with cystic fibrosis.</title>
        <authorList>
            <person name="Kenna D.T."/>
            <person name="Turton J.F."/>
        </authorList>
    </citation>
    <scope>NUCLEOTIDE SEQUENCE [LARGE SCALE GENOMIC DNA]</scope>
    <source>
        <strain evidence="1 3">Pa13324</strain>
    </source>
</reference>
<dbReference type="GeneID" id="98907225"/>